<dbReference type="InterPro" id="IPR018062">
    <property type="entry name" value="HTH_AraC-typ_CS"/>
</dbReference>
<evidence type="ECO:0000313" key="5">
    <source>
        <dbReference type="EMBL" id="MFL0168752.1"/>
    </source>
</evidence>
<sequence length="284" mass="33483">MDKNLHFSKIGEQNLLIKYNADENWKMDKYDCHDMFEINYCLSDNAEFFVNDIIYPVTKGTVFVFNNSDIHRSISLDESPYKRYVLHFNPEYITDLCTHDTNLLDCFINRKPQFNHSIHLTSEQMDRFIALINKAQFYNVNKVYGQEIYEKIILSEILLFITPLYSNNIQSYSSKNNKEFEKIQPVLQHIQLNINSNLSLDSLSKDFYINKYYLLSLFKKATGFTITEYIIKRRIIKACELLKKGLPVQQVGEMAGFNNNSHFIRTFKKVVGKSPKQYGKQFYS</sequence>
<proteinExistence type="predicted"/>
<dbReference type="PROSITE" id="PS01124">
    <property type="entry name" value="HTH_ARAC_FAMILY_2"/>
    <property type="match status" value="1"/>
</dbReference>
<comment type="caution">
    <text evidence="5">The sequence shown here is derived from an EMBL/GenBank/DDBJ whole genome shotgun (WGS) entry which is preliminary data.</text>
</comment>
<dbReference type="Pfam" id="PF02311">
    <property type="entry name" value="AraC_binding"/>
    <property type="match status" value="1"/>
</dbReference>
<evidence type="ECO:0000256" key="1">
    <source>
        <dbReference type="ARBA" id="ARBA00023015"/>
    </source>
</evidence>
<dbReference type="InterPro" id="IPR018060">
    <property type="entry name" value="HTH_AraC"/>
</dbReference>
<evidence type="ECO:0000259" key="4">
    <source>
        <dbReference type="PROSITE" id="PS01124"/>
    </source>
</evidence>
<dbReference type="InterPro" id="IPR020449">
    <property type="entry name" value="Tscrpt_reg_AraC-type_HTH"/>
</dbReference>
<keyword evidence="6" id="KW-1185">Reference proteome</keyword>
<keyword evidence="1" id="KW-0805">Transcription regulation</keyword>
<evidence type="ECO:0000256" key="3">
    <source>
        <dbReference type="ARBA" id="ARBA00023163"/>
    </source>
</evidence>
<keyword evidence="3" id="KW-0804">Transcription</keyword>
<reference evidence="5 6" key="1">
    <citation type="submission" date="2024-11" db="EMBL/GenBank/DDBJ databases">
        <authorList>
            <person name="Heng Y.C."/>
            <person name="Lim A.C.H."/>
            <person name="Lee J.K.Y."/>
            <person name="Kittelmann S."/>
        </authorList>
    </citation>
    <scope>NUCLEOTIDE SEQUENCE [LARGE SCALE GENOMIC DNA]</scope>
    <source>
        <strain evidence="5 6">WILCCON 0112</strain>
    </source>
</reference>
<feature type="domain" description="HTH araC/xylS-type" evidence="4">
    <location>
        <begin position="184"/>
        <end position="281"/>
    </location>
</feature>
<dbReference type="SMART" id="SM00342">
    <property type="entry name" value="HTH_ARAC"/>
    <property type="match status" value="1"/>
</dbReference>
<dbReference type="SUPFAM" id="SSF46689">
    <property type="entry name" value="Homeodomain-like"/>
    <property type="match status" value="2"/>
</dbReference>
<accession>A0ABW8SF50</accession>
<name>A0ABW8SF50_9CLOT</name>
<dbReference type="PRINTS" id="PR00032">
    <property type="entry name" value="HTHARAC"/>
</dbReference>
<dbReference type="PROSITE" id="PS00041">
    <property type="entry name" value="HTH_ARAC_FAMILY_1"/>
    <property type="match status" value="1"/>
</dbReference>
<dbReference type="SUPFAM" id="SSF51215">
    <property type="entry name" value="Regulatory protein AraC"/>
    <property type="match status" value="1"/>
</dbReference>
<dbReference type="PANTHER" id="PTHR43280:SF35">
    <property type="entry name" value="RESPONSE REGULATOR"/>
    <property type="match status" value="1"/>
</dbReference>
<protein>
    <submittedName>
        <fullName evidence="5">AraC family transcriptional regulator</fullName>
    </submittedName>
</protein>
<organism evidence="5 6">
    <name type="scientific">Candidatus Clostridium helianthi</name>
    <dbReference type="NCBI Taxonomy" id="3381660"/>
    <lineage>
        <taxon>Bacteria</taxon>
        <taxon>Bacillati</taxon>
        <taxon>Bacillota</taxon>
        <taxon>Clostridia</taxon>
        <taxon>Eubacteriales</taxon>
        <taxon>Clostridiaceae</taxon>
        <taxon>Clostridium</taxon>
    </lineage>
</organism>
<keyword evidence="2" id="KW-0238">DNA-binding</keyword>
<dbReference type="InterPro" id="IPR037923">
    <property type="entry name" value="HTH-like"/>
</dbReference>
<dbReference type="RefSeq" id="WP_406762970.1">
    <property type="nucleotide sequence ID" value="NZ_JBJIAB010000080.1"/>
</dbReference>
<evidence type="ECO:0000313" key="6">
    <source>
        <dbReference type="Proteomes" id="UP001623600"/>
    </source>
</evidence>
<dbReference type="PANTHER" id="PTHR43280">
    <property type="entry name" value="ARAC-FAMILY TRANSCRIPTIONAL REGULATOR"/>
    <property type="match status" value="1"/>
</dbReference>
<dbReference type="Proteomes" id="UP001623600">
    <property type="component" value="Unassembled WGS sequence"/>
</dbReference>
<dbReference type="EMBL" id="JBJIAB010000080">
    <property type="protein sequence ID" value="MFL0168752.1"/>
    <property type="molecule type" value="Genomic_DNA"/>
</dbReference>
<dbReference type="Gene3D" id="1.10.10.60">
    <property type="entry name" value="Homeodomain-like"/>
    <property type="match status" value="2"/>
</dbReference>
<dbReference type="InterPro" id="IPR009057">
    <property type="entry name" value="Homeodomain-like_sf"/>
</dbReference>
<dbReference type="Pfam" id="PF12833">
    <property type="entry name" value="HTH_18"/>
    <property type="match status" value="1"/>
</dbReference>
<gene>
    <name evidence="5" type="ORF">ACJDTP_27210</name>
</gene>
<evidence type="ECO:0000256" key="2">
    <source>
        <dbReference type="ARBA" id="ARBA00023125"/>
    </source>
</evidence>
<dbReference type="InterPro" id="IPR003313">
    <property type="entry name" value="AraC-bd"/>
</dbReference>